<accession>A0ACC2JQR9</accession>
<name>A0ACC2JQR9_9PEZI</name>
<keyword evidence="2" id="KW-1185">Reference proteome</keyword>
<proteinExistence type="predicted"/>
<gene>
    <name evidence="1" type="ORF">O1611_g4113</name>
</gene>
<organism evidence="1 2">
    <name type="scientific">Lasiodiplodia mahajangana</name>
    <dbReference type="NCBI Taxonomy" id="1108764"/>
    <lineage>
        <taxon>Eukaryota</taxon>
        <taxon>Fungi</taxon>
        <taxon>Dikarya</taxon>
        <taxon>Ascomycota</taxon>
        <taxon>Pezizomycotina</taxon>
        <taxon>Dothideomycetes</taxon>
        <taxon>Dothideomycetes incertae sedis</taxon>
        <taxon>Botryosphaeriales</taxon>
        <taxon>Botryosphaeriaceae</taxon>
        <taxon>Lasiodiplodia</taxon>
    </lineage>
</organism>
<dbReference type="Proteomes" id="UP001153332">
    <property type="component" value="Unassembled WGS sequence"/>
</dbReference>
<sequence>MDRGLLPSPEEIQKIIEEREHFRRQAEEERRQKEEERRQKEEERRQKEEERRQKEEERRQKEEERRQKDEERQRRIEAEQHVEEERQQRIKAEAFTSNMAFIPYLYYCYVLLFLPISAQKISNLSSSGGFTDVKSRFYPRELRPWTEFTSLHNECFKRLSEIFGDQQLFLSINDIRQVERDLTPSPLSGEPDLRPVEMLAVERRAKTVFTEYLKLSPQATTKVIFRSNAYSLRSDTSIAPILADELTSQTDKPSDHQVLDIEAANEPRRQPGRGRSWKRPASSPPTSGSPSPSKKGSPERRIVPDRWCIREDSKGFRSQLFVIEYKAAHKLTVETLRLALNGSTDSTIFTNAVRHYNQKGRRITKSQDETKIQSTRNFPSPSTREAARNKTAQVLTQAFHYMVDCGLAYSYVTSGEGFIFLYIDQSDPTILYYHLALPKDNIKLPALVNAQPVEKAIIDEHAHLMKHTPIALVLTVILLSMKKTPLSAEAKSHVQSQLVRWGDLYDLDNASDHTLDQVQPTEAIRLRPIEENTSCKDPEKRNPYDDGNDDDPGSIGPPSAPTNPLTWPPGVYRPSNSGSSRAGLESQSSGKQSRGTQYSEELFCQPPLDSYCTQECLLGLKDRRPLDENCPNVGVHRQGLGNQHHIDTAQLRGIIRRQLDVNFDDSCQALDSYGKFGAIGALFKITARPYGYTLVTKGVQTAHRSRLSSEAQVYARLSSLQGTLVPVYLGLIDLTRDYILGGGAHVTRMMLLSYGGETVTAMNDYDMEVVAQTLMQFGVEHEDLRHANMLWNEELGRVMVIDFDRATLYSEKRVNSMEPKDYHAKRRKLGISNAKTSLG</sequence>
<evidence type="ECO:0000313" key="2">
    <source>
        <dbReference type="Proteomes" id="UP001153332"/>
    </source>
</evidence>
<dbReference type="EMBL" id="JAPUUL010000737">
    <property type="protein sequence ID" value="KAJ8129518.1"/>
    <property type="molecule type" value="Genomic_DNA"/>
</dbReference>
<comment type="caution">
    <text evidence="1">The sequence shown here is derived from an EMBL/GenBank/DDBJ whole genome shotgun (WGS) entry which is preliminary data.</text>
</comment>
<protein>
    <submittedName>
        <fullName evidence="1">Uncharacterized protein</fullName>
    </submittedName>
</protein>
<reference evidence="1" key="1">
    <citation type="submission" date="2022-12" db="EMBL/GenBank/DDBJ databases">
        <title>Genome Sequence of Lasiodiplodia mahajangana.</title>
        <authorList>
            <person name="Buettner E."/>
        </authorList>
    </citation>
    <scope>NUCLEOTIDE SEQUENCE</scope>
    <source>
        <strain evidence="1">VT137</strain>
    </source>
</reference>
<evidence type="ECO:0000313" key="1">
    <source>
        <dbReference type="EMBL" id="KAJ8129518.1"/>
    </source>
</evidence>